<dbReference type="EMBL" id="UOFJ01000118">
    <property type="protein sequence ID" value="VAW63756.1"/>
    <property type="molecule type" value="Genomic_DNA"/>
</dbReference>
<sequence length="187" mass="20619">MKNIALILLLLAIAGGAGFGLQRLMQDTKLPVIAPTLSKNVKIDVVGTQRPAFQLKDIKGEMRNIDEWNGQVVLVNFWATWCPPCKKEMPAFIQLQEQYAKQGFQVIGIALDNEDSVRDFADAMGVKYPLLPADHAGLKLSRDYGNDIGALPYSVFVGRDGIITQTHIGELSKDQVEGIIKPMLLVK</sequence>
<dbReference type="Pfam" id="PF00578">
    <property type="entry name" value="AhpC-TSA"/>
    <property type="match status" value="1"/>
</dbReference>
<accession>A0A3B0Y5V8</accession>
<dbReference type="InterPro" id="IPR050553">
    <property type="entry name" value="Thioredoxin_ResA/DsbE_sf"/>
</dbReference>
<dbReference type="GO" id="GO:0016209">
    <property type="term" value="F:antioxidant activity"/>
    <property type="evidence" value="ECO:0007669"/>
    <property type="project" value="InterPro"/>
</dbReference>
<dbReference type="PANTHER" id="PTHR42852">
    <property type="entry name" value="THIOL:DISULFIDE INTERCHANGE PROTEIN DSBE"/>
    <property type="match status" value="1"/>
</dbReference>
<dbReference type="PROSITE" id="PS00194">
    <property type="entry name" value="THIOREDOXIN_1"/>
    <property type="match status" value="1"/>
</dbReference>
<dbReference type="InterPro" id="IPR036249">
    <property type="entry name" value="Thioredoxin-like_sf"/>
</dbReference>
<dbReference type="InterPro" id="IPR013766">
    <property type="entry name" value="Thioredoxin_domain"/>
</dbReference>
<evidence type="ECO:0000313" key="2">
    <source>
        <dbReference type="EMBL" id="VAW63756.1"/>
    </source>
</evidence>
<dbReference type="CDD" id="cd02966">
    <property type="entry name" value="TlpA_like_family"/>
    <property type="match status" value="1"/>
</dbReference>
<dbReference type="AlphaFoldDB" id="A0A3B0Y5V8"/>
<proteinExistence type="predicted"/>
<protein>
    <recommendedName>
        <fullName evidence="1">Thioredoxin domain-containing protein</fullName>
    </recommendedName>
</protein>
<dbReference type="GO" id="GO:0016491">
    <property type="term" value="F:oxidoreductase activity"/>
    <property type="evidence" value="ECO:0007669"/>
    <property type="project" value="InterPro"/>
</dbReference>
<gene>
    <name evidence="2" type="ORF">MNBD_GAMMA10-451</name>
</gene>
<name>A0A3B0Y5V8_9ZZZZ</name>
<dbReference type="InterPro" id="IPR017937">
    <property type="entry name" value="Thioredoxin_CS"/>
</dbReference>
<dbReference type="PANTHER" id="PTHR42852:SF13">
    <property type="entry name" value="PROTEIN DIPZ"/>
    <property type="match status" value="1"/>
</dbReference>
<dbReference type="Gene3D" id="3.40.30.10">
    <property type="entry name" value="Glutaredoxin"/>
    <property type="match status" value="1"/>
</dbReference>
<organism evidence="2">
    <name type="scientific">hydrothermal vent metagenome</name>
    <dbReference type="NCBI Taxonomy" id="652676"/>
    <lineage>
        <taxon>unclassified sequences</taxon>
        <taxon>metagenomes</taxon>
        <taxon>ecological metagenomes</taxon>
    </lineage>
</organism>
<dbReference type="PROSITE" id="PS51352">
    <property type="entry name" value="THIOREDOXIN_2"/>
    <property type="match status" value="1"/>
</dbReference>
<evidence type="ECO:0000259" key="1">
    <source>
        <dbReference type="PROSITE" id="PS51352"/>
    </source>
</evidence>
<dbReference type="SUPFAM" id="SSF52833">
    <property type="entry name" value="Thioredoxin-like"/>
    <property type="match status" value="1"/>
</dbReference>
<reference evidence="2" key="1">
    <citation type="submission" date="2018-06" db="EMBL/GenBank/DDBJ databases">
        <authorList>
            <person name="Zhirakovskaya E."/>
        </authorList>
    </citation>
    <scope>NUCLEOTIDE SEQUENCE</scope>
</reference>
<feature type="domain" description="Thioredoxin" evidence="1">
    <location>
        <begin position="44"/>
        <end position="185"/>
    </location>
</feature>
<dbReference type="InterPro" id="IPR000866">
    <property type="entry name" value="AhpC/TSA"/>
</dbReference>